<dbReference type="InterPro" id="IPR050398">
    <property type="entry name" value="HssS/ArlS-like"/>
</dbReference>
<dbReference type="Pfam" id="PF00672">
    <property type="entry name" value="HAMP"/>
    <property type="match status" value="1"/>
</dbReference>
<comment type="subcellular location">
    <subcellularLocation>
        <location evidence="2">Cell membrane</location>
        <topology evidence="2">Multi-pass membrane protein</topology>
    </subcellularLocation>
</comment>
<dbReference type="GO" id="GO:0005886">
    <property type="term" value="C:plasma membrane"/>
    <property type="evidence" value="ECO:0007669"/>
    <property type="project" value="UniProtKB-SubCell"/>
</dbReference>
<evidence type="ECO:0000256" key="1">
    <source>
        <dbReference type="ARBA" id="ARBA00000085"/>
    </source>
</evidence>
<dbReference type="PRINTS" id="PR00344">
    <property type="entry name" value="BCTRLSENSOR"/>
</dbReference>
<evidence type="ECO:0000256" key="14">
    <source>
        <dbReference type="SAM" id="Phobius"/>
    </source>
</evidence>
<evidence type="ECO:0000313" key="18">
    <source>
        <dbReference type="Proteomes" id="UP000623172"/>
    </source>
</evidence>
<feature type="domain" description="HAMP" evidence="16">
    <location>
        <begin position="194"/>
        <end position="246"/>
    </location>
</feature>
<evidence type="ECO:0000256" key="6">
    <source>
        <dbReference type="ARBA" id="ARBA00022679"/>
    </source>
</evidence>
<dbReference type="Pfam" id="PF00512">
    <property type="entry name" value="HisKA"/>
    <property type="match status" value="1"/>
</dbReference>
<dbReference type="Proteomes" id="UP000623172">
    <property type="component" value="Unassembled WGS sequence"/>
</dbReference>
<dbReference type="PROSITE" id="PS50109">
    <property type="entry name" value="HIS_KIN"/>
    <property type="match status" value="1"/>
</dbReference>
<reference evidence="17" key="1">
    <citation type="submission" date="2020-08" db="EMBL/GenBank/DDBJ databases">
        <title>Genome public.</title>
        <authorList>
            <person name="Liu C."/>
            <person name="Sun Q."/>
        </authorList>
    </citation>
    <scope>NUCLEOTIDE SEQUENCE</scope>
    <source>
        <strain evidence="17">NSJ-53</strain>
    </source>
</reference>
<evidence type="ECO:0000256" key="10">
    <source>
        <dbReference type="ARBA" id="ARBA00022840"/>
    </source>
</evidence>
<evidence type="ECO:0000256" key="4">
    <source>
        <dbReference type="ARBA" id="ARBA00022475"/>
    </source>
</evidence>
<proteinExistence type="predicted"/>
<evidence type="ECO:0000256" key="2">
    <source>
        <dbReference type="ARBA" id="ARBA00004651"/>
    </source>
</evidence>
<dbReference type="Gene3D" id="6.10.340.10">
    <property type="match status" value="1"/>
</dbReference>
<dbReference type="InterPro" id="IPR005467">
    <property type="entry name" value="His_kinase_dom"/>
</dbReference>
<dbReference type="AlphaFoldDB" id="A0A926D613"/>
<dbReference type="PROSITE" id="PS50885">
    <property type="entry name" value="HAMP"/>
    <property type="match status" value="1"/>
</dbReference>
<dbReference type="Gene3D" id="3.30.565.10">
    <property type="entry name" value="Histidine kinase-like ATPase, C-terminal domain"/>
    <property type="match status" value="1"/>
</dbReference>
<organism evidence="17 18">
    <name type="scientific">Gehongia tenuis</name>
    <dbReference type="NCBI Taxonomy" id="2763655"/>
    <lineage>
        <taxon>Bacteria</taxon>
        <taxon>Bacillati</taxon>
        <taxon>Bacillota</taxon>
        <taxon>Clostridia</taxon>
        <taxon>Christensenellales</taxon>
        <taxon>Christensenellaceae</taxon>
        <taxon>Gehongia</taxon>
    </lineage>
</organism>
<keyword evidence="13 14" id="KW-0472">Membrane</keyword>
<feature type="transmembrane region" description="Helical" evidence="14">
    <location>
        <begin position="176"/>
        <end position="197"/>
    </location>
</feature>
<evidence type="ECO:0000256" key="12">
    <source>
        <dbReference type="ARBA" id="ARBA00023012"/>
    </source>
</evidence>
<dbReference type="SMART" id="SM00304">
    <property type="entry name" value="HAMP"/>
    <property type="match status" value="1"/>
</dbReference>
<feature type="domain" description="Histidine kinase" evidence="15">
    <location>
        <begin position="261"/>
        <end position="475"/>
    </location>
</feature>
<sequence>MKLWQKIFLCTLILVILAVDMTAVLLLRNTHELMVEREQSRALSEHEYLVATLKNTVTYERLRQGKVVLEDEDIRGYARDVMNAQQGSGSTGATLFLEGRSVLSTSKCSSELELALVKAGEGTGKHLVEIVDGAGGTYMLAFSQFELSDTTYDLVTSTDVSAIYALRAEQLKYTQIISIVCALAAAGILLALVLILLRPLQRINESTRQIAQGNYGVRVTVKGRSELSELSENMNAMADAVEQNVDALEQVAEDRRIFIANLAHEMKTPLTSILGFADLLRVKRVVSDRERQEYAGIIVEETKRLRALSGKLMELITLGQTKMDFKDVPLKEAMDEMAVVLTPIMEKNELTLVHESPEVTIRADMELFKSMLYNLVDNAVKASKPGQTIEMMAGFHRERLVIAIRDYGHGIPKKEISQIVKPFYMLDKARSRKAGGAGLGLALCVEIARLHGAELKIQSAVGKGTMVQIVFRKGAAS</sequence>
<dbReference type="CDD" id="cd00075">
    <property type="entry name" value="HATPase"/>
    <property type="match status" value="1"/>
</dbReference>
<dbReference type="InterPro" id="IPR003661">
    <property type="entry name" value="HisK_dim/P_dom"/>
</dbReference>
<keyword evidence="4" id="KW-1003">Cell membrane</keyword>
<evidence type="ECO:0000256" key="5">
    <source>
        <dbReference type="ARBA" id="ARBA00022553"/>
    </source>
</evidence>
<dbReference type="Pfam" id="PF02518">
    <property type="entry name" value="HATPase_c"/>
    <property type="match status" value="1"/>
</dbReference>
<evidence type="ECO:0000256" key="8">
    <source>
        <dbReference type="ARBA" id="ARBA00022741"/>
    </source>
</evidence>
<protein>
    <recommendedName>
        <fullName evidence="3">histidine kinase</fullName>
        <ecNumber evidence="3">2.7.13.3</ecNumber>
    </recommendedName>
</protein>
<evidence type="ECO:0000256" key="13">
    <source>
        <dbReference type="ARBA" id="ARBA00023136"/>
    </source>
</evidence>
<evidence type="ECO:0000256" key="11">
    <source>
        <dbReference type="ARBA" id="ARBA00022989"/>
    </source>
</evidence>
<keyword evidence="7 14" id="KW-0812">Transmembrane</keyword>
<keyword evidence="6" id="KW-0808">Transferase</keyword>
<keyword evidence="18" id="KW-1185">Reference proteome</keyword>
<dbReference type="SUPFAM" id="SSF158472">
    <property type="entry name" value="HAMP domain-like"/>
    <property type="match status" value="1"/>
</dbReference>
<accession>A0A926D613</accession>
<dbReference type="EC" id="2.7.13.3" evidence="3"/>
<gene>
    <name evidence="17" type="ORF">H8696_04120</name>
</gene>
<dbReference type="InterPro" id="IPR003660">
    <property type="entry name" value="HAMP_dom"/>
</dbReference>
<dbReference type="InterPro" id="IPR003594">
    <property type="entry name" value="HATPase_dom"/>
</dbReference>
<evidence type="ECO:0000313" key="17">
    <source>
        <dbReference type="EMBL" id="MBC8531030.1"/>
    </source>
</evidence>
<dbReference type="PANTHER" id="PTHR45528">
    <property type="entry name" value="SENSOR HISTIDINE KINASE CPXA"/>
    <property type="match status" value="1"/>
</dbReference>
<evidence type="ECO:0000256" key="3">
    <source>
        <dbReference type="ARBA" id="ARBA00012438"/>
    </source>
</evidence>
<keyword evidence="10" id="KW-0067">ATP-binding</keyword>
<dbReference type="PANTHER" id="PTHR45528:SF1">
    <property type="entry name" value="SENSOR HISTIDINE KINASE CPXA"/>
    <property type="match status" value="1"/>
</dbReference>
<keyword evidence="12" id="KW-0902">Two-component regulatory system</keyword>
<dbReference type="EMBL" id="JACRSR010000001">
    <property type="protein sequence ID" value="MBC8531030.1"/>
    <property type="molecule type" value="Genomic_DNA"/>
</dbReference>
<evidence type="ECO:0000259" key="16">
    <source>
        <dbReference type="PROSITE" id="PS50885"/>
    </source>
</evidence>
<keyword evidence="9 17" id="KW-0418">Kinase</keyword>
<dbReference type="InterPro" id="IPR036097">
    <property type="entry name" value="HisK_dim/P_sf"/>
</dbReference>
<dbReference type="GO" id="GO:0000155">
    <property type="term" value="F:phosphorelay sensor kinase activity"/>
    <property type="evidence" value="ECO:0007669"/>
    <property type="project" value="InterPro"/>
</dbReference>
<dbReference type="InterPro" id="IPR036890">
    <property type="entry name" value="HATPase_C_sf"/>
</dbReference>
<keyword evidence="11 14" id="KW-1133">Transmembrane helix</keyword>
<dbReference type="RefSeq" id="WP_249315095.1">
    <property type="nucleotide sequence ID" value="NZ_JACRSR010000001.1"/>
</dbReference>
<dbReference type="GO" id="GO:0005524">
    <property type="term" value="F:ATP binding"/>
    <property type="evidence" value="ECO:0007669"/>
    <property type="project" value="UniProtKB-KW"/>
</dbReference>
<keyword evidence="8" id="KW-0547">Nucleotide-binding</keyword>
<dbReference type="SUPFAM" id="SSF47384">
    <property type="entry name" value="Homodimeric domain of signal transducing histidine kinase"/>
    <property type="match status" value="1"/>
</dbReference>
<evidence type="ECO:0000256" key="9">
    <source>
        <dbReference type="ARBA" id="ARBA00022777"/>
    </source>
</evidence>
<comment type="caution">
    <text evidence="17">The sequence shown here is derived from an EMBL/GenBank/DDBJ whole genome shotgun (WGS) entry which is preliminary data.</text>
</comment>
<dbReference type="SMART" id="SM00388">
    <property type="entry name" value="HisKA"/>
    <property type="match status" value="1"/>
</dbReference>
<dbReference type="Gene3D" id="1.10.287.130">
    <property type="match status" value="1"/>
</dbReference>
<evidence type="ECO:0000259" key="15">
    <source>
        <dbReference type="PROSITE" id="PS50109"/>
    </source>
</evidence>
<dbReference type="CDD" id="cd06225">
    <property type="entry name" value="HAMP"/>
    <property type="match status" value="1"/>
</dbReference>
<evidence type="ECO:0000256" key="7">
    <source>
        <dbReference type="ARBA" id="ARBA00022692"/>
    </source>
</evidence>
<dbReference type="SUPFAM" id="SSF55874">
    <property type="entry name" value="ATPase domain of HSP90 chaperone/DNA topoisomerase II/histidine kinase"/>
    <property type="match status" value="1"/>
</dbReference>
<dbReference type="CDD" id="cd00082">
    <property type="entry name" value="HisKA"/>
    <property type="match status" value="1"/>
</dbReference>
<dbReference type="InterPro" id="IPR004358">
    <property type="entry name" value="Sig_transdc_His_kin-like_C"/>
</dbReference>
<name>A0A926D613_9FIRM</name>
<comment type="catalytic activity">
    <reaction evidence="1">
        <text>ATP + protein L-histidine = ADP + protein N-phospho-L-histidine.</text>
        <dbReference type="EC" id="2.7.13.3"/>
    </reaction>
</comment>
<dbReference type="SMART" id="SM00387">
    <property type="entry name" value="HATPase_c"/>
    <property type="match status" value="1"/>
</dbReference>
<keyword evidence="5" id="KW-0597">Phosphoprotein</keyword>